<dbReference type="InParanoid" id="A0A5C7EHI6"/>
<dbReference type="Proteomes" id="UP000321201">
    <property type="component" value="Unassembled WGS sequence"/>
</dbReference>
<dbReference type="Pfam" id="PF01970">
    <property type="entry name" value="TctA"/>
    <property type="match status" value="1"/>
</dbReference>
<dbReference type="InterPro" id="IPR002823">
    <property type="entry name" value="DUF112_TM"/>
</dbReference>
<feature type="transmembrane region" description="Helical" evidence="1">
    <location>
        <begin position="357"/>
        <end position="380"/>
    </location>
</feature>
<feature type="transmembrane region" description="Helical" evidence="1">
    <location>
        <begin position="107"/>
        <end position="136"/>
    </location>
</feature>
<feature type="transmembrane region" description="Helical" evidence="1">
    <location>
        <begin position="472"/>
        <end position="489"/>
    </location>
</feature>
<dbReference type="PANTHER" id="PTHR35342:SF5">
    <property type="entry name" value="TRICARBOXYLIC TRANSPORT PROTEIN"/>
    <property type="match status" value="1"/>
</dbReference>
<dbReference type="RefSeq" id="WP_147800694.1">
    <property type="nucleotide sequence ID" value="NZ_VPFL01000021.1"/>
</dbReference>
<reference evidence="3 4" key="1">
    <citation type="submission" date="2019-08" db="EMBL/GenBank/DDBJ databases">
        <title>Pelomicrobium methylotrophicum gen. nov., sp. nov. a moderately thermophilic, facultatively anaerobic, lithoautotrophic and methylotrophic bacterium isolated from a terrestrial mud volcano.</title>
        <authorList>
            <person name="Slobodkina G.B."/>
            <person name="Merkel A.Y."/>
            <person name="Slobodkin A.I."/>
        </authorList>
    </citation>
    <scope>NUCLEOTIDE SEQUENCE [LARGE SCALE GENOMIC DNA]</scope>
    <source>
        <strain evidence="3 4">SM250</strain>
    </source>
</reference>
<feature type="transmembrane region" description="Helical" evidence="1">
    <location>
        <begin position="148"/>
        <end position="181"/>
    </location>
</feature>
<keyword evidence="1" id="KW-0472">Membrane</keyword>
<feature type="transmembrane region" description="Helical" evidence="1">
    <location>
        <begin position="21"/>
        <end position="50"/>
    </location>
</feature>
<evidence type="ECO:0000256" key="1">
    <source>
        <dbReference type="SAM" id="Phobius"/>
    </source>
</evidence>
<keyword evidence="1" id="KW-1133">Transmembrane helix</keyword>
<evidence type="ECO:0000259" key="2">
    <source>
        <dbReference type="Pfam" id="PF01970"/>
    </source>
</evidence>
<feature type="domain" description="DUF112" evidence="2">
    <location>
        <begin position="21"/>
        <end position="441"/>
    </location>
</feature>
<sequence>MDNVLHHLAIGFLHVFEPWNLAALIVGLVTGLLVAVLPGLTLVMGVVLALPFTYSMDVIPAIILLTAMYVSGTYAGAWTSILFRVPGEPMDVPLLWDGYTMARKGQAALALGWTLTAAFIGGLIAATFMVAAAHPIAKIALTFSTPEYFAILFFGLVSVVSLGGGSLTNAFISLFIGLLIASVGVDDTYGAERFTFGVDILRDGIDYLVVMVGAYGLGEVFARMEKGFKSAPLQAVDTVKTRLPKLRELWGAKMTYLRGSLAGIIVGLVPGAGATIASFVSYGAEMQYGKRKEQLGTGIPEGIIAPQTAATSSVGGALIPLITMGIPGSGATAIILGAFLLHGLQPGPQVFATSPNIVYAMFASLFVGIVGMCLIGYFAAKVLVKVLDFPEAVVSAYVVMCCFLGAFAARNNVTDLWLLASFGILGYLFERFRFPITPLVLGVILGPLAETNFMTTMVSYDNDWTIFFTRPISGSIMALAIIALVFPLVRHRLRSRKLARTAEAGMRARRPGPTEEVQS</sequence>
<accession>A0A5C7EHI6</accession>
<keyword evidence="1" id="KW-0812">Transmembrane</keyword>
<feature type="transmembrane region" description="Helical" evidence="1">
    <location>
        <begin position="261"/>
        <end position="282"/>
    </location>
</feature>
<comment type="caution">
    <text evidence="3">The sequence shown here is derived from an EMBL/GenBank/DDBJ whole genome shotgun (WGS) entry which is preliminary data.</text>
</comment>
<protein>
    <recommendedName>
        <fullName evidence="2">DUF112 domain-containing protein</fullName>
    </recommendedName>
</protein>
<evidence type="ECO:0000313" key="4">
    <source>
        <dbReference type="Proteomes" id="UP000321201"/>
    </source>
</evidence>
<dbReference type="AlphaFoldDB" id="A0A5C7EHI6"/>
<dbReference type="OrthoDB" id="7232499at2"/>
<evidence type="ECO:0000313" key="3">
    <source>
        <dbReference type="EMBL" id="TXF10801.1"/>
    </source>
</evidence>
<name>A0A5C7EHI6_9PROT</name>
<dbReference type="EMBL" id="VPFL01000021">
    <property type="protein sequence ID" value="TXF10801.1"/>
    <property type="molecule type" value="Genomic_DNA"/>
</dbReference>
<organism evidence="3 4">
    <name type="scientific">Pelomicrobium methylotrophicum</name>
    <dbReference type="NCBI Taxonomy" id="2602750"/>
    <lineage>
        <taxon>Bacteria</taxon>
        <taxon>Pseudomonadati</taxon>
        <taxon>Pseudomonadota</taxon>
        <taxon>Hydrogenophilia</taxon>
        <taxon>Hydrogenophilia incertae sedis</taxon>
        <taxon>Pelomicrobium</taxon>
    </lineage>
</organism>
<dbReference type="PANTHER" id="PTHR35342">
    <property type="entry name" value="TRICARBOXYLIC TRANSPORT PROTEIN"/>
    <property type="match status" value="1"/>
</dbReference>
<feature type="transmembrane region" description="Helical" evidence="1">
    <location>
        <begin position="439"/>
        <end position="460"/>
    </location>
</feature>
<keyword evidence="4" id="KW-1185">Reference proteome</keyword>
<feature type="transmembrane region" description="Helical" evidence="1">
    <location>
        <begin position="321"/>
        <end position="345"/>
    </location>
</feature>
<feature type="transmembrane region" description="Helical" evidence="1">
    <location>
        <begin position="62"/>
        <end position="87"/>
    </location>
</feature>
<proteinExistence type="predicted"/>
<gene>
    <name evidence="3" type="ORF">FR698_13330</name>
</gene>
<feature type="transmembrane region" description="Helical" evidence="1">
    <location>
        <begin position="392"/>
        <end position="410"/>
    </location>
</feature>